<dbReference type="Pfam" id="PF11817">
    <property type="entry name" value="Foie-gras_1"/>
    <property type="match status" value="1"/>
</dbReference>
<comment type="caution">
    <text evidence="4">The sequence shown here is derived from an EMBL/GenBank/DDBJ whole genome shotgun (WGS) entry which is preliminary data.</text>
</comment>
<feature type="region of interest" description="Disordered" evidence="1">
    <location>
        <begin position="294"/>
        <end position="314"/>
    </location>
</feature>
<feature type="domain" description="Gryzun putative trafficking through Golgi" evidence="2">
    <location>
        <begin position="1206"/>
        <end position="1272"/>
    </location>
</feature>
<evidence type="ECO:0000259" key="2">
    <source>
        <dbReference type="Pfam" id="PF07919"/>
    </source>
</evidence>
<feature type="domain" description="Gryzun putative trafficking through Golgi" evidence="2">
    <location>
        <begin position="1297"/>
        <end position="1337"/>
    </location>
</feature>
<name>A0ABR3GCM1_9PEZI</name>
<dbReference type="Pfam" id="PF07919">
    <property type="entry name" value="Gryzun"/>
    <property type="match status" value="3"/>
</dbReference>
<organism evidence="4 5">
    <name type="scientific">Discina gigas</name>
    <dbReference type="NCBI Taxonomy" id="1032678"/>
    <lineage>
        <taxon>Eukaryota</taxon>
        <taxon>Fungi</taxon>
        <taxon>Dikarya</taxon>
        <taxon>Ascomycota</taxon>
        <taxon>Pezizomycotina</taxon>
        <taxon>Pezizomycetes</taxon>
        <taxon>Pezizales</taxon>
        <taxon>Discinaceae</taxon>
        <taxon>Discina</taxon>
    </lineage>
</organism>
<feature type="domain" description="Gryzun putative trafficking through Golgi" evidence="2">
    <location>
        <begin position="664"/>
        <end position="1168"/>
    </location>
</feature>
<evidence type="ECO:0000256" key="1">
    <source>
        <dbReference type="SAM" id="MobiDB-lite"/>
    </source>
</evidence>
<dbReference type="EMBL" id="JBBBZM010000116">
    <property type="protein sequence ID" value="KAL0633726.1"/>
    <property type="molecule type" value="Genomic_DNA"/>
</dbReference>
<dbReference type="PANTHER" id="PTHR14374:SF0">
    <property type="entry name" value="TRAFFICKING PROTEIN PARTICLE COMPLEX SUBUNIT 11"/>
    <property type="match status" value="1"/>
</dbReference>
<gene>
    <name evidence="4" type="ORF">Q9L58_007395</name>
</gene>
<accession>A0ABR3GCM1</accession>
<protein>
    <recommendedName>
        <fullName evidence="6">Trafficking protein particle complex subunit 11</fullName>
    </recommendedName>
</protein>
<dbReference type="InterPro" id="IPR012880">
    <property type="entry name" value="Gryzun"/>
</dbReference>
<sequence>MDAYPPELVAHEAPLLLVSGLGAPEDLPDADVSAAYSYPQLAENGARVTSTVPPVTTPAGELLLLHFMRADSSGAWAGRVTDKLKSQTPPWRIRAVGRNYTLPPRKANPPSSESPSSPTDGPSNRIQTLHSPLSPLSPDSPLYPDGVITALWLRKHQLLLPAVFVSIYELYTETNDLPLQNLKDNELIAAINSQKRHFSPNLSGGLISSISSDDVRSSGHRSKFVVVLLSEKSILSSPRIDERLSYLKRSTNLSPNITFFFLPALSSPVEVAAFVSSLLTTLYPSTIEYYRDLSKHSRRKRNKGSVPPPTAPSSRALPLQAWNLRFEFKLAVFAEFRQEMDIAVRNYETAYEKLLTEVFETTTSWSERWTEARLLADITSLRIVRCYLWGEQYTAAKRRWAYHISQMTSILDRKGRGTDTYGFAAWMSRWNRCLAELLQAANLPVFAPVPPSLTLRSDVLQDTPNIYAPAEKNINVSDRLAPQDYLHHQGFYYLHAAEYIAERSRRSKRISISDADNTHDSYLCPVPSEEIAADHVVLQLTLLQQARREFVLRGQKRMADGITYTIAKLKIAAASEKGEFWGEALKELRSMAGIYRKEGWWEVLEDVLWSIVQCGRNSGDGGSVVVAGLELLCKNVFKERKAWVYDLGRCLDGVETIKVRPTMVVRGEDVVSFLTASYTFASPKVHVGDSITSQLTITSSAQPSSIPVTFSELKINYEGPLKTILLKHTPSVIDASNPPTISTNTVSKIDLKNAIHELQHPSNEPLPSPTSAKSFLYANTDLTLAPGETKVFELSSTLREAGEAKAICATFVFVSEGFELDFMLMLDADDEESSVHVLPNRGQGALAAGGDGVWWTEIPKKGIEGAVELKKKPLRGVEPGRLEILPRPPKIDVTAKSTVQGDIYVDEIVRIEFEAVNGEDEEAVVDVGVKILGWPGDEHGTEEPPTASLYPLGTIPSGASAKRAFTFPSPSVPADCAIEITAHYHLVSDPETPIAKPIVAEMPVISPFRTTFDFSPRVHPERWPDYFSLPEQDITLQEGSKERALGITQRWCLTVAIVGMGPETVEIEGWELPVLDVAGGVLATVVQTGNDGNAELVQGATAELLFIIDVQKFSLEDRRSASVDVSLSLRWRRKDVSGDGLPVINTTSLPVPRLPIPGSEPRVLAALVAPPPVKAPVLSPPGSPPITKLTRVRTASTAASMLLPTLPNSIAIPGVVHLEYMLENPTNYFLTFNVVMEANEEFAFSGPKQTSLQLLPVSRVSLHYRLFTFKVDDVAQKRAEGEKKVEFEQDGGVNAEGGIWVRPGLRVVDRYFNKTLRVSPGSEGIAVDKAGLMVWVPTWEEEVKEVER</sequence>
<keyword evidence="5" id="KW-1185">Reference proteome</keyword>
<feature type="region of interest" description="Disordered" evidence="1">
    <location>
        <begin position="95"/>
        <end position="137"/>
    </location>
</feature>
<evidence type="ECO:0000259" key="3">
    <source>
        <dbReference type="Pfam" id="PF11817"/>
    </source>
</evidence>
<evidence type="ECO:0000313" key="4">
    <source>
        <dbReference type="EMBL" id="KAL0633726.1"/>
    </source>
</evidence>
<feature type="domain" description="Trafficking protein particle complex subunit 11" evidence="3">
    <location>
        <begin position="368"/>
        <end position="632"/>
    </location>
</feature>
<evidence type="ECO:0000313" key="5">
    <source>
        <dbReference type="Proteomes" id="UP001447188"/>
    </source>
</evidence>
<dbReference type="Proteomes" id="UP001447188">
    <property type="component" value="Unassembled WGS sequence"/>
</dbReference>
<dbReference type="PANTHER" id="PTHR14374">
    <property type="entry name" value="FOIE GRAS"/>
    <property type="match status" value="1"/>
</dbReference>
<reference evidence="4 5" key="1">
    <citation type="submission" date="2024-02" db="EMBL/GenBank/DDBJ databases">
        <title>Discinaceae phylogenomics.</title>
        <authorList>
            <person name="Dirks A.C."/>
            <person name="James T.Y."/>
        </authorList>
    </citation>
    <scope>NUCLEOTIDE SEQUENCE [LARGE SCALE GENOMIC DNA]</scope>
    <source>
        <strain evidence="4 5">ACD0624</strain>
    </source>
</reference>
<evidence type="ECO:0008006" key="6">
    <source>
        <dbReference type="Google" id="ProtNLM"/>
    </source>
</evidence>
<dbReference type="InterPro" id="IPR021773">
    <property type="entry name" value="TPC11"/>
</dbReference>
<feature type="compositionally biased region" description="Low complexity" evidence="1">
    <location>
        <begin position="109"/>
        <end position="137"/>
    </location>
</feature>
<proteinExistence type="predicted"/>